<accession>A0A3A1N893</accession>
<dbReference type="PROSITE" id="PS51257">
    <property type="entry name" value="PROKAR_LIPOPROTEIN"/>
    <property type="match status" value="1"/>
</dbReference>
<gene>
    <name evidence="2" type="ORF">D2V08_10615</name>
</gene>
<dbReference type="Proteomes" id="UP000266067">
    <property type="component" value="Unassembled WGS sequence"/>
</dbReference>
<evidence type="ECO:0000313" key="2">
    <source>
        <dbReference type="EMBL" id="RIV32874.1"/>
    </source>
</evidence>
<protein>
    <submittedName>
        <fullName evidence="2">Class A beta-lactamase-related serine hydrolase</fullName>
    </submittedName>
</protein>
<dbReference type="InterPro" id="IPR050491">
    <property type="entry name" value="AmpC-like"/>
</dbReference>
<evidence type="ECO:0000259" key="1">
    <source>
        <dbReference type="Pfam" id="PF00144"/>
    </source>
</evidence>
<name>A0A3A1N893_9FLAO</name>
<dbReference type="PANTHER" id="PTHR46825">
    <property type="entry name" value="D-ALANYL-D-ALANINE-CARBOXYPEPTIDASE/ENDOPEPTIDASE AMPH"/>
    <property type="match status" value="1"/>
</dbReference>
<dbReference type="GO" id="GO:0016787">
    <property type="term" value="F:hydrolase activity"/>
    <property type="evidence" value="ECO:0007669"/>
    <property type="project" value="UniProtKB-KW"/>
</dbReference>
<keyword evidence="2" id="KW-0378">Hydrolase</keyword>
<dbReference type="RefSeq" id="WP_119608139.1">
    <property type="nucleotide sequence ID" value="NZ_QXFH01000072.1"/>
</dbReference>
<dbReference type="Gene3D" id="3.40.710.10">
    <property type="entry name" value="DD-peptidase/beta-lactamase superfamily"/>
    <property type="match status" value="1"/>
</dbReference>
<feature type="domain" description="Beta-lactamase-related" evidence="1">
    <location>
        <begin position="51"/>
        <end position="373"/>
    </location>
</feature>
<dbReference type="AlphaFoldDB" id="A0A3A1N893"/>
<dbReference type="PANTHER" id="PTHR46825:SF12">
    <property type="entry name" value="PENICILLIN-BINDING PROTEIN 4"/>
    <property type="match status" value="1"/>
</dbReference>
<proteinExistence type="predicted"/>
<dbReference type="InterPro" id="IPR012338">
    <property type="entry name" value="Beta-lactam/transpept-like"/>
</dbReference>
<dbReference type="EMBL" id="QXFH01000072">
    <property type="protein sequence ID" value="RIV32874.1"/>
    <property type="molecule type" value="Genomic_DNA"/>
</dbReference>
<dbReference type="OrthoDB" id="9797709at2"/>
<dbReference type="InterPro" id="IPR001466">
    <property type="entry name" value="Beta-lactam-related"/>
</dbReference>
<reference evidence="2 3" key="1">
    <citation type="submission" date="2018-08" db="EMBL/GenBank/DDBJ databases">
        <title>Proposal of Muricauda 72 sp.nov. and Muricauda NH166 sp.nov., isolated from seawater.</title>
        <authorList>
            <person name="Cheng H."/>
            <person name="Wu Y.-H."/>
            <person name="Guo L.-L."/>
            <person name="Xu X.-W."/>
        </authorList>
    </citation>
    <scope>NUCLEOTIDE SEQUENCE [LARGE SCALE GENOMIC DNA]</scope>
    <source>
        <strain evidence="2 3">KCTC 22173</strain>
    </source>
</reference>
<dbReference type="Pfam" id="PF00144">
    <property type="entry name" value="Beta-lactamase"/>
    <property type="match status" value="1"/>
</dbReference>
<keyword evidence="3" id="KW-1185">Reference proteome</keyword>
<comment type="caution">
    <text evidence="2">The sequence shown here is derived from an EMBL/GenBank/DDBJ whole genome shotgun (WGS) entry which is preliminary data.</text>
</comment>
<sequence length="397" mass="44175">MSRPLSYIGVLTFLSILLLGCKEKNVLNKGIYEIIESDSGKIQTQRMHPVAKRLKELDVPGVSVAVIDDYRIHDLITFGNRDSLNFVNSNTIFQAASVSKYVTAIIVHQFISQGLLDLDTDVNQYLKSWKVPKNDFTQDTPVTLRLLLSHQSGLPSTNFDFDKNQGVPTLVQILNADSPAINEPAIPNAIPGSRWSYSNIGYALIQQILEDITDKSFQQIAKETLFIPLQLNSSTFQYPLPPNFENNEAKPHDKFGKEQPSQLELPAKAQGGLMTTPADLAKLTTEIMKGYENNSKTFSKKTVQRLLQNELELPFRFYNQKAFMGLGVLLIGENENLAFIHSGYNSPGSVCIVMGFPSIGKGAVISANSANGEKLYLEILATLANKFDWPNGQFFKH</sequence>
<dbReference type="SUPFAM" id="SSF56601">
    <property type="entry name" value="beta-lactamase/transpeptidase-like"/>
    <property type="match status" value="1"/>
</dbReference>
<organism evidence="2 3">
    <name type="scientific">Flagellimonas lutimaris</name>
    <dbReference type="NCBI Taxonomy" id="475082"/>
    <lineage>
        <taxon>Bacteria</taxon>
        <taxon>Pseudomonadati</taxon>
        <taxon>Bacteroidota</taxon>
        <taxon>Flavobacteriia</taxon>
        <taxon>Flavobacteriales</taxon>
        <taxon>Flavobacteriaceae</taxon>
        <taxon>Flagellimonas</taxon>
    </lineage>
</organism>
<evidence type="ECO:0000313" key="3">
    <source>
        <dbReference type="Proteomes" id="UP000266067"/>
    </source>
</evidence>